<reference evidence="1" key="1">
    <citation type="journal article" date="2015" name="Nature">
        <title>Complex archaea that bridge the gap between prokaryotes and eukaryotes.</title>
        <authorList>
            <person name="Spang A."/>
            <person name="Saw J.H."/>
            <person name="Jorgensen S.L."/>
            <person name="Zaremba-Niedzwiedzka K."/>
            <person name="Martijn J."/>
            <person name="Lind A.E."/>
            <person name="van Eijk R."/>
            <person name="Schleper C."/>
            <person name="Guy L."/>
            <person name="Ettema T.J."/>
        </authorList>
    </citation>
    <scope>NUCLEOTIDE SEQUENCE</scope>
</reference>
<protein>
    <recommendedName>
        <fullName evidence="2">5'-nucleotidase</fullName>
    </recommendedName>
</protein>
<dbReference type="InterPro" id="IPR036412">
    <property type="entry name" value="HAD-like_sf"/>
</dbReference>
<gene>
    <name evidence="1" type="ORF">LCGC14_2059230</name>
</gene>
<dbReference type="AlphaFoldDB" id="A0A0F9HIN9"/>
<comment type="caution">
    <text evidence="1">The sequence shown here is derived from an EMBL/GenBank/DDBJ whole genome shotgun (WGS) entry which is preliminary data.</text>
</comment>
<evidence type="ECO:0008006" key="2">
    <source>
        <dbReference type="Google" id="ProtNLM"/>
    </source>
</evidence>
<dbReference type="InterPro" id="IPR023214">
    <property type="entry name" value="HAD_sf"/>
</dbReference>
<dbReference type="GO" id="GO:0009264">
    <property type="term" value="P:deoxyribonucleotide catabolic process"/>
    <property type="evidence" value="ECO:0007669"/>
    <property type="project" value="InterPro"/>
</dbReference>
<name>A0A0F9HIN9_9ZZZZ</name>
<dbReference type="GO" id="GO:0008253">
    <property type="term" value="F:5'-nucleotidase activity"/>
    <property type="evidence" value="ECO:0007669"/>
    <property type="project" value="InterPro"/>
</dbReference>
<proteinExistence type="predicted"/>
<dbReference type="Gene3D" id="3.40.50.1000">
    <property type="entry name" value="HAD superfamily/HAD-like"/>
    <property type="match status" value="1"/>
</dbReference>
<dbReference type="SUPFAM" id="SSF56784">
    <property type="entry name" value="HAD-like"/>
    <property type="match status" value="1"/>
</dbReference>
<dbReference type="EMBL" id="LAZR01024478">
    <property type="protein sequence ID" value="KKL75007.1"/>
    <property type="molecule type" value="Genomic_DNA"/>
</dbReference>
<dbReference type="InterPro" id="IPR010708">
    <property type="entry name" value="5'(3')-deoxyribonucleotidase"/>
</dbReference>
<sequence length="188" mass="21969">MDRKFILGVDLDGVCADYFGTIESIAKEWLGVRELPKLDNYSFSAWGVDQAPKGYKAMHKFGVVQRNMFTTMKPMPNAPQVLRRLSEKNVLIRIITNRLCIKNYHVEAVTQTVKWLEHNGIPYWDLCFIKDKTTVDADLYLEDAPHNVKRMWEAGREVLCFRNVTNEGIKDNVVHDWLEIEREVLRRI</sequence>
<evidence type="ECO:0000313" key="1">
    <source>
        <dbReference type="EMBL" id="KKL75007.1"/>
    </source>
</evidence>
<organism evidence="1">
    <name type="scientific">marine sediment metagenome</name>
    <dbReference type="NCBI Taxonomy" id="412755"/>
    <lineage>
        <taxon>unclassified sequences</taxon>
        <taxon>metagenomes</taxon>
        <taxon>ecological metagenomes</taxon>
    </lineage>
</organism>
<accession>A0A0F9HIN9</accession>
<dbReference type="Pfam" id="PF06941">
    <property type="entry name" value="NT5C"/>
    <property type="match status" value="1"/>
</dbReference>